<dbReference type="Pfam" id="PF03936">
    <property type="entry name" value="Terpene_synth_C"/>
    <property type="match status" value="1"/>
</dbReference>
<dbReference type="AlphaFoldDB" id="A0A8B7MSW0"/>
<dbReference type="GO" id="GO:0000287">
    <property type="term" value="F:magnesium ion binding"/>
    <property type="evidence" value="ECO:0007669"/>
    <property type="project" value="InterPro"/>
</dbReference>
<sequence length="855" mass="98164">MEESLKCLIERVKEEVFSPSADMYSFLPSSAYETAWVAMIPNPERCRRPMFPNCLVWMLRTQNDGGLWGELDLTIDCLTATLACIIALKIWNVGYINIEKGLKFLHANTEKVLMKHHGGIPRWFAIIFPGMLELAKAKGLEVFPQGYTGVVEDIFNEREKIFKMEETSCGGHHLPLSLYLEALPAIYRGKHEDILKHKREDGSLFHSPSATACAFMITGDGDCKEYLEAMVQRCGHGVPPAYPVDQDLIKLCMMDHLMRLGCGEHFTKEIGDAMDHIYWNWVTEELQPSNVHNLPLQIFKDFLTFQLLRRHGHRISPERCCWFMRDPQTLLHIEENYQNFLGAMYAVYIATHLMFLEEPEFENAKTFSKKILQKGLPGKDVKDHPSALSDLQKEIEHELKHLWLARMDHLEHRTYIERTKGYNIWIGKSSSCRLTCSDDIIQLAIKNFMTRQSVYRTELEELKRWSKDTGLANMGFGRENTSYCYFVAATPISLLLDSEVRKIMAKSATLVTVADDFFDEHGSLDELQCLTEAVQRWEGEGLSGHSKVIFETLDDLVCDIALKIFNQQGHDMKTLLQDFWREAFNVWLTESEWSRIKHAPSIDEYLRVGTLSIAIQAMYLPACYLASPKHPQSSPETHYSKITTLLMLSARLLNDIQSYEKEMKDGKLNMVPLYLKENPQANIEDAIAYIQNKLERHKKQLLEITMVDINTEVPKEWKQIHLCALKGFQMLFNTFNAFDSPTALLQDITMAFYEPLVMDSQRILLPTFVLNAHESIKETTGRSMEESSKKESSVKAQGQLQGVNGKIVYNPRAITSKIKQSLYYVRPKSFITLRCPSSYMFLAVPPISPSPLLKM</sequence>
<dbReference type="InterPro" id="IPR008949">
    <property type="entry name" value="Isoprenoid_synthase_dom_sf"/>
</dbReference>
<dbReference type="PANTHER" id="PTHR31739">
    <property type="entry name" value="ENT-COPALYL DIPHOSPHATE SYNTHASE, CHLOROPLASTIC"/>
    <property type="match status" value="1"/>
</dbReference>
<protein>
    <submittedName>
        <fullName evidence="8">S-linalool synthase-like</fullName>
    </submittedName>
</protein>
<dbReference type="Gene3D" id="1.10.600.10">
    <property type="entry name" value="Farnesyl Diphosphate Synthase"/>
    <property type="match status" value="1"/>
</dbReference>
<dbReference type="GO" id="GO:0010333">
    <property type="term" value="F:terpene synthase activity"/>
    <property type="evidence" value="ECO:0007669"/>
    <property type="project" value="InterPro"/>
</dbReference>
<feature type="domain" description="Terpene synthase N-terminal" evidence="5">
    <location>
        <begin position="192"/>
        <end position="399"/>
    </location>
</feature>
<dbReference type="SUPFAM" id="SSF48576">
    <property type="entry name" value="Terpenoid synthases"/>
    <property type="match status" value="1"/>
</dbReference>
<dbReference type="SUPFAM" id="SSF48239">
    <property type="entry name" value="Terpenoid cyclases/Protein prenyltransferases"/>
    <property type="match status" value="2"/>
</dbReference>
<keyword evidence="3" id="KW-0460">Magnesium</keyword>
<dbReference type="KEGG" id="pda:103698395"/>
<dbReference type="OrthoDB" id="776249at2759"/>
<dbReference type="FunFam" id="1.50.10.130:FF:000002">
    <property type="entry name" value="Ent-copalyl diphosphate synthase, chloroplastic"/>
    <property type="match status" value="1"/>
</dbReference>
<dbReference type="FunFam" id="1.10.600.10:FF:000036">
    <property type="entry name" value="cis-abienol synthase, chloroplastic"/>
    <property type="match status" value="1"/>
</dbReference>
<dbReference type="Gene3D" id="1.50.10.130">
    <property type="entry name" value="Terpene synthase, N-terminal domain"/>
    <property type="match status" value="1"/>
</dbReference>
<organism evidence="7 8">
    <name type="scientific">Phoenix dactylifera</name>
    <name type="common">Date palm</name>
    <dbReference type="NCBI Taxonomy" id="42345"/>
    <lineage>
        <taxon>Eukaryota</taxon>
        <taxon>Viridiplantae</taxon>
        <taxon>Streptophyta</taxon>
        <taxon>Embryophyta</taxon>
        <taxon>Tracheophyta</taxon>
        <taxon>Spermatophyta</taxon>
        <taxon>Magnoliopsida</taxon>
        <taxon>Liliopsida</taxon>
        <taxon>Arecaceae</taxon>
        <taxon>Coryphoideae</taxon>
        <taxon>Phoeniceae</taxon>
        <taxon>Phoenix</taxon>
    </lineage>
</organism>
<feature type="domain" description="Terpene synthase metal-binding" evidence="6">
    <location>
        <begin position="467"/>
        <end position="699"/>
    </location>
</feature>
<evidence type="ECO:0000259" key="5">
    <source>
        <dbReference type="Pfam" id="PF01397"/>
    </source>
</evidence>
<evidence type="ECO:0000256" key="2">
    <source>
        <dbReference type="ARBA" id="ARBA00022723"/>
    </source>
</evidence>
<reference evidence="8" key="2">
    <citation type="submission" date="2025-08" db="UniProtKB">
        <authorList>
            <consortium name="RefSeq"/>
        </authorList>
    </citation>
    <scope>IDENTIFICATION</scope>
    <source>
        <tissue evidence="8">Young leaves</tissue>
    </source>
</reference>
<dbReference type="Proteomes" id="UP000228380">
    <property type="component" value="Chromosome 4"/>
</dbReference>
<evidence type="ECO:0000259" key="6">
    <source>
        <dbReference type="Pfam" id="PF03936"/>
    </source>
</evidence>
<keyword evidence="4" id="KW-0456">Lyase</keyword>
<dbReference type="InterPro" id="IPR050148">
    <property type="entry name" value="Terpene_synthase-like"/>
</dbReference>
<dbReference type="Pfam" id="PF01397">
    <property type="entry name" value="Terpene_synth"/>
    <property type="match status" value="1"/>
</dbReference>
<evidence type="ECO:0000256" key="4">
    <source>
        <dbReference type="ARBA" id="ARBA00023239"/>
    </source>
</evidence>
<evidence type="ECO:0000256" key="1">
    <source>
        <dbReference type="ARBA" id="ARBA00001946"/>
    </source>
</evidence>
<evidence type="ECO:0000256" key="3">
    <source>
        <dbReference type="ARBA" id="ARBA00022842"/>
    </source>
</evidence>
<dbReference type="GO" id="GO:0016102">
    <property type="term" value="P:diterpenoid biosynthetic process"/>
    <property type="evidence" value="ECO:0007669"/>
    <property type="project" value="TreeGrafter"/>
</dbReference>
<evidence type="ECO:0000313" key="8">
    <source>
        <dbReference type="RefSeq" id="XP_017696375.1"/>
    </source>
</evidence>
<keyword evidence="7" id="KW-1185">Reference proteome</keyword>
<accession>A0A8B7MSW0</accession>
<dbReference type="InterPro" id="IPR036965">
    <property type="entry name" value="Terpene_synth_N_sf"/>
</dbReference>
<dbReference type="InterPro" id="IPR005630">
    <property type="entry name" value="Terpene_synthase_metal-bd"/>
</dbReference>
<dbReference type="InterPro" id="IPR008930">
    <property type="entry name" value="Terpenoid_cyclase/PrenylTrfase"/>
</dbReference>
<dbReference type="PANTHER" id="PTHR31739:SF25">
    <property type="entry name" value="(E,E)-GERANYLLINALOOL SYNTHASE"/>
    <property type="match status" value="1"/>
</dbReference>
<dbReference type="GeneID" id="103698395"/>
<reference evidence="7" key="1">
    <citation type="journal article" date="2019" name="Nat. Commun.">
        <title>Genome-wide association mapping of date palm fruit traits.</title>
        <authorList>
            <person name="Hazzouri K.M."/>
            <person name="Gros-Balthazard M."/>
            <person name="Flowers J.M."/>
            <person name="Copetti D."/>
            <person name="Lemansour A."/>
            <person name="Lebrun M."/>
            <person name="Masmoudi K."/>
            <person name="Ferrand S."/>
            <person name="Dhar M.I."/>
            <person name="Fresquez Z.A."/>
            <person name="Rosas U."/>
            <person name="Zhang J."/>
            <person name="Talag J."/>
            <person name="Lee S."/>
            <person name="Kudrna D."/>
            <person name="Powell R.F."/>
            <person name="Leitch I.J."/>
            <person name="Krueger R.R."/>
            <person name="Wing R.A."/>
            <person name="Amiri K.M.A."/>
            <person name="Purugganan M.D."/>
        </authorList>
    </citation>
    <scope>NUCLEOTIDE SEQUENCE [LARGE SCALE GENOMIC DNA]</scope>
    <source>
        <strain evidence="7">cv. Khalas</strain>
    </source>
</reference>
<proteinExistence type="predicted"/>
<keyword evidence="2" id="KW-0479">Metal-binding</keyword>
<dbReference type="InterPro" id="IPR001906">
    <property type="entry name" value="Terpene_synth_N"/>
</dbReference>
<name>A0A8B7MSW0_PHODC</name>
<dbReference type="RefSeq" id="XP_017696375.1">
    <property type="nucleotide sequence ID" value="XM_017840886.3"/>
</dbReference>
<evidence type="ECO:0000313" key="7">
    <source>
        <dbReference type="Proteomes" id="UP000228380"/>
    </source>
</evidence>
<gene>
    <name evidence="8" type="primary">LOC103698395</name>
</gene>
<dbReference type="Gene3D" id="1.50.10.160">
    <property type="match status" value="1"/>
</dbReference>
<comment type="cofactor">
    <cofactor evidence="1">
        <name>Mg(2+)</name>
        <dbReference type="ChEBI" id="CHEBI:18420"/>
    </cofactor>
</comment>
<dbReference type="SFLD" id="SFLDG01014">
    <property type="entry name" value="Terpene_Cyclase_Like_1_N-term"/>
    <property type="match status" value="1"/>
</dbReference>